<keyword evidence="2" id="KW-0285">Flavoprotein</keyword>
<evidence type="ECO:0000256" key="4">
    <source>
        <dbReference type="ARBA" id="ARBA00023002"/>
    </source>
</evidence>
<reference evidence="7" key="1">
    <citation type="submission" date="2021-02" db="EMBL/GenBank/DDBJ databases">
        <authorList>
            <person name="Dougan E. K."/>
            <person name="Rhodes N."/>
            <person name="Thang M."/>
            <person name="Chan C."/>
        </authorList>
    </citation>
    <scope>NUCLEOTIDE SEQUENCE</scope>
</reference>
<comment type="cofactor">
    <cofactor evidence="1">
        <name>FAD</name>
        <dbReference type="ChEBI" id="CHEBI:57692"/>
    </cofactor>
</comment>
<comment type="caution">
    <text evidence="7">The sequence shown here is derived from an EMBL/GenBank/DDBJ whole genome shotgun (WGS) entry which is preliminary data.</text>
</comment>
<dbReference type="InterPro" id="IPR026387">
    <property type="entry name" value="OMP_w_GlyGly"/>
</dbReference>
<dbReference type="InterPro" id="IPR016169">
    <property type="entry name" value="FAD-bd_PCMH_sub2"/>
</dbReference>
<keyword evidence="3" id="KW-0274">FAD</keyword>
<dbReference type="Pfam" id="PF01565">
    <property type="entry name" value="FAD_binding_4"/>
    <property type="match status" value="1"/>
</dbReference>
<accession>A0A812IVJ1</accession>
<organism evidence="7 8">
    <name type="scientific">Symbiodinium pilosum</name>
    <name type="common">Dinoflagellate</name>
    <dbReference type="NCBI Taxonomy" id="2952"/>
    <lineage>
        <taxon>Eukaryota</taxon>
        <taxon>Sar</taxon>
        <taxon>Alveolata</taxon>
        <taxon>Dinophyceae</taxon>
        <taxon>Suessiales</taxon>
        <taxon>Symbiodiniaceae</taxon>
        <taxon>Symbiodinium</taxon>
    </lineage>
</organism>
<name>A0A812IVJ1_SYMPI</name>
<dbReference type="Pfam" id="PF02913">
    <property type="entry name" value="FAD-oxidase_C"/>
    <property type="match status" value="1"/>
</dbReference>
<dbReference type="NCBIfam" id="TIGR04219">
    <property type="entry name" value="OMP_w_GlyGly"/>
    <property type="match status" value="1"/>
</dbReference>
<dbReference type="InterPro" id="IPR016166">
    <property type="entry name" value="FAD-bd_PCMH"/>
</dbReference>
<dbReference type="InterPro" id="IPR004113">
    <property type="entry name" value="FAD-bd_oxidored_4_C"/>
</dbReference>
<dbReference type="InterPro" id="IPR051914">
    <property type="entry name" value="FAD-linked_OxidoTrans_Type4"/>
</dbReference>
<proteinExistence type="predicted"/>
<dbReference type="SUPFAM" id="SSF56176">
    <property type="entry name" value="FAD-binding/transporter-associated domain-like"/>
    <property type="match status" value="1"/>
</dbReference>
<keyword evidence="8" id="KW-1185">Reference proteome</keyword>
<dbReference type="PANTHER" id="PTHR42934">
    <property type="entry name" value="GLYCOLATE OXIDASE SUBUNIT GLCD"/>
    <property type="match status" value="1"/>
</dbReference>
<dbReference type="InterPro" id="IPR006094">
    <property type="entry name" value="Oxid_FAD_bind_N"/>
</dbReference>
<dbReference type="OrthoDB" id="5332616at2759"/>
<keyword evidence="5" id="KW-0732">Signal</keyword>
<dbReference type="GO" id="GO:0071949">
    <property type="term" value="F:FAD binding"/>
    <property type="evidence" value="ECO:0007669"/>
    <property type="project" value="InterPro"/>
</dbReference>
<feature type="signal peptide" evidence="5">
    <location>
        <begin position="1"/>
        <end position="24"/>
    </location>
</feature>
<dbReference type="EMBL" id="CAJNIZ010001091">
    <property type="protein sequence ID" value="CAE7182531.1"/>
    <property type="molecule type" value="Genomic_DNA"/>
</dbReference>
<dbReference type="AlphaFoldDB" id="A0A812IVJ1"/>
<dbReference type="InterPro" id="IPR016171">
    <property type="entry name" value="Vanillyl_alc_oxidase_C-sub2"/>
</dbReference>
<evidence type="ECO:0000256" key="2">
    <source>
        <dbReference type="ARBA" id="ARBA00022630"/>
    </source>
</evidence>
<dbReference type="SUPFAM" id="SSF55103">
    <property type="entry name" value="FAD-linked oxidases, C-terminal domain"/>
    <property type="match status" value="1"/>
</dbReference>
<feature type="chain" id="PRO_5032339323" evidence="5">
    <location>
        <begin position="25"/>
        <end position="725"/>
    </location>
</feature>
<sequence>MNYVKPLVTTVLALSLATAGAAQADTLFGVYAGAGTWQQSYSGDVRSGVSDVDIEDDLGLDDDDSVVLYAALEHGVPLLPNVRAQYYTLDVDADSVLSRTIEFNGEVFGLSESVSTLIDLTQTDAVLYYELLDNVVSLDLGLAISLVEGSIEVASLSERASADFDEVVPMLYAAVRADLPFTGVWVGAQAQGISYDDNTLIGFDAKIAYESSVGLGVEVGYRAVQVELDAFDEVDLAEIDVNGPYAVIDQLRSLLPDEGLITDAAGMKPYECDGLTAIREEPWVVALPETEAQVQKILQICHAHSVPVVPRGAGTGLSGGARPMTTGVVLGLSKMNRILDIDPHNCIARLQPGVRNLAISQAAEVHGLYYAPDPSSQIACSIGGNVAENSGGVHCLKYGLTVHNLRGVRVVTMTGEVLELGGPLLDNPGLDLLAVMCGSEGMLGIVTEVTVALLPKPPAVVVMLAAFDAVNKAGQAVADIISNGIIPAGMEMMDQLAVRAAEQFAQAGYPQDAAAILIIELDGAGVEIDSLAGMVSRIVENAGATSVDIATDPAAQARLWKGRKSAFPAVGRLAPDYYCMDGTIPRHRLSEVLDKINQLSSQYNLPVANVFHAGDGNLHPLILFDSNVPGQLAATEEMGGKILELCVAVGGTVTGEHGVGVEKLNQMCVQFNSMEIEQFLRLKFAWDPDNLLNPDKGIPTLTRCGELGGMHVRHGELPFPELERF</sequence>
<dbReference type="PANTHER" id="PTHR42934:SF1">
    <property type="entry name" value="GLYCOLATE OXIDASE SUBUNIT GLCD"/>
    <property type="match status" value="1"/>
</dbReference>
<dbReference type="PROSITE" id="PS51387">
    <property type="entry name" value="FAD_PCMH"/>
    <property type="match status" value="1"/>
</dbReference>
<evidence type="ECO:0000256" key="3">
    <source>
        <dbReference type="ARBA" id="ARBA00022827"/>
    </source>
</evidence>
<dbReference type="GO" id="GO:0016491">
    <property type="term" value="F:oxidoreductase activity"/>
    <property type="evidence" value="ECO:0007669"/>
    <property type="project" value="UniProtKB-KW"/>
</dbReference>
<feature type="domain" description="FAD-binding PCMH-type" evidence="6">
    <location>
        <begin position="278"/>
        <end position="456"/>
    </location>
</feature>
<evidence type="ECO:0000256" key="5">
    <source>
        <dbReference type="SAM" id="SignalP"/>
    </source>
</evidence>
<evidence type="ECO:0000313" key="7">
    <source>
        <dbReference type="EMBL" id="CAE7182531.1"/>
    </source>
</evidence>
<dbReference type="InterPro" id="IPR036318">
    <property type="entry name" value="FAD-bd_PCMH-like_sf"/>
</dbReference>
<gene>
    <name evidence="7" type="primary">glcD</name>
    <name evidence="7" type="ORF">SPIL2461_LOCUS1143</name>
</gene>
<evidence type="ECO:0000256" key="1">
    <source>
        <dbReference type="ARBA" id="ARBA00001974"/>
    </source>
</evidence>
<evidence type="ECO:0000313" key="8">
    <source>
        <dbReference type="Proteomes" id="UP000649617"/>
    </source>
</evidence>
<dbReference type="Proteomes" id="UP000649617">
    <property type="component" value="Unassembled WGS sequence"/>
</dbReference>
<evidence type="ECO:0000259" key="6">
    <source>
        <dbReference type="PROSITE" id="PS51387"/>
    </source>
</evidence>
<dbReference type="InterPro" id="IPR016164">
    <property type="entry name" value="FAD-linked_Oxase-like_C"/>
</dbReference>
<dbReference type="Gene3D" id="3.30.70.2740">
    <property type="match status" value="1"/>
</dbReference>
<dbReference type="Gene3D" id="3.30.465.10">
    <property type="match status" value="1"/>
</dbReference>
<keyword evidence="4" id="KW-0560">Oxidoreductase</keyword>
<dbReference type="Gene3D" id="1.10.45.10">
    <property type="entry name" value="Vanillyl-alcohol Oxidase, Chain A, domain 4"/>
    <property type="match status" value="1"/>
</dbReference>
<protein>
    <submittedName>
        <fullName evidence="7">GlcD protein</fullName>
    </submittedName>
</protein>